<comment type="similarity">
    <text evidence="2">Belongs to the SAM hydrolase / SAM-dependent halogenase family.</text>
</comment>
<accession>A0A918VXT9</accession>
<dbReference type="PANTHER" id="PTHR35092">
    <property type="entry name" value="CHLORINASE MJ1651"/>
    <property type="match status" value="1"/>
</dbReference>
<reference evidence="5" key="2">
    <citation type="submission" date="2020-09" db="EMBL/GenBank/DDBJ databases">
        <authorList>
            <person name="Sun Q."/>
            <person name="Kim S."/>
        </authorList>
    </citation>
    <scope>NUCLEOTIDE SEQUENCE</scope>
    <source>
        <strain evidence="5">KCTC 12719</strain>
    </source>
</reference>
<evidence type="ECO:0000256" key="2">
    <source>
        <dbReference type="ARBA" id="ARBA00024035"/>
    </source>
</evidence>
<proteinExistence type="inferred from homology"/>
<dbReference type="PIRSF" id="PIRSF006779">
    <property type="entry name" value="UCP006779"/>
    <property type="match status" value="1"/>
</dbReference>
<dbReference type="Gene3D" id="2.40.30.90">
    <property type="entry name" value="Bacterial fluorinating enzyme like"/>
    <property type="match status" value="1"/>
</dbReference>
<evidence type="ECO:0000313" key="6">
    <source>
        <dbReference type="Proteomes" id="UP000610456"/>
    </source>
</evidence>
<reference evidence="5" key="1">
    <citation type="journal article" date="2014" name="Int. J. Syst. Evol. Microbiol.">
        <title>Complete genome sequence of Corynebacterium casei LMG S-19264T (=DSM 44701T), isolated from a smear-ripened cheese.</title>
        <authorList>
            <consortium name="US DOE Joint Genome Institute (JGI-PGF)"/>
            <person name="Walter F."/>
            <person name="Albersmeier A."/>
            <person name="Kalinowski J."/>
            <person name="Ruckert C."/>
        </authorList>
    </citation>
    <scope>NUCLEOTIDE SEQUENCE</scope>
    <source>
        <strain evidence="5">KCTC 12719</strain>
    </source>
</reference>
<dbReference type="Proteomes" id="UP000610456">
    <property type="component" value="Unassembled WGS sequence"/>
</dbReference>
<dbReference type="InterPro" id="IPR046469">
    <property type="entry name" value="SAM_HAT_N"/>
</dbReference>
<feature type="domain" description="S-adenosyl-l-methionine hydroxide adenosyltransferase N-terminal" evidence="3">
    <location>
        <begin position="7"/>
        <end position="147"/>
    </location>
</feature>
<sequence length="278" mass="30937">MKEQRIITLTTDFGLKDSSVGKLKAILYSSLPYAEIVDISHAVSPFHIIEASYIIKNAYRPFPSGTIHILGIDSENTLENDHLLVQMDGHFFICADNGILSLIASEIKPDRIIRISNINTSKTPFPELTFAHIAAQLVNGASPESLGESISNLRYTQETEPVVNSEKDQIIGYVLYIDHYGNVVTNIKKRFFEDTAKGRNFLITARAAKFREIYSTYSDAIDFSLQKEVREEDGKKLAIFNSAGYIELAVYKSNHSTVGSASALFGLSLRDTVTINFS</sequence>
<dbReference type="RefSeq" id="WP_229793685.1">
    <property type="nucleotide sequence ID" value="NZ_BMXB01000003.1"/>
</dbReference>
<comment type="caution">
    <text evidence="5">The sequence shown here is derived from an EMBL/GenBank/DDBJ whole genome shotgun (WGS) entry which is preliminary data.</text>
</comment>
<dbReference type="Pfam" id="PF20257">
    <property type="entry name" value="SAM_HAT_C"/>
    <property type="match status" value="1"/>
</dbReference>
<gene>
    <name evidence="5" type="primary">fjo14</name>
    <name evidence="5" type="ORF">GCM10007103_14030</name>
</gene>
<dbReference type="SUPFAM" id="SSF101852">
    <property type="entry name" value="Bacterial fluorinating enzyme, C-terminal domain"/>
    <property type="match status" value="1"/>
</dbReference>
<dbReference type="InterPro" id="IPR046470">
    <property type="entry name" value="SAM_HAT_C"/>
</dbReference>
<protein>
    <recommendedName>
        <fullName evidence="7">SAM-dependent chlorinase/fluorinase</fullName>
    </recommendedName>
</protein>
<organism evidence="5 6">
    <name type="scientific">Salinimicrobium marinum</name>
    <dbReference type="NCBI Taxonomy" id="680283"/>
    <lineage>
        <taxon>Bacteria</taxon>
        <taxon>Pseudomonadati</taxon>
        <taxon>Bacteroidota</taxon>
        <taxon>Flavobacteriia</taxon>
        <taxon>Flavobacteriales</taxon>
        <taxon>Flavobacteriaceae</taxon>
        <taxon>Salinimicrobium</taxon>
    </lineage>
</organism>
<evidence type="ECO:0000259" key="3">
    <source>
        <dbReference type="Pfam" id="PF01887"/>
    </source>
</evidence>
<keyword evidence="1" id="KW-0949">S-adenosyl-L-methionine</keyword>
<feature type="domain" description="S-adenosyl-l-methionine hydroxide adenosyltransferase C-terminal" evidence="4">
    <location>
        <begin position="172"/>
        <end position="274"/>
    </location>
</feature>
<dbReference type="EMBL" id="BMXB01000003">
    <property type="protein sequence ID" value="GHA33670.1"/>
    <property type="molecule type" value="Genomic_DNA"/>
</dbReference>
<dbReference type="PANTHER" id="PTHR35092:SF1">
    <property type="entry name" value="CHLORINASE MJ1651"/>
    <property type="match status" value="1"/>
</dbReference>
<evidence type="ECO:0000256" key="1">
    <source>
        <dbReference type="ARBA" id="ARBA00022691"/>
    </source>
</evidence>
<evidence type="ECO:0000313" key="5">
    <source>
        <dbReference type="EMBL" id="GHA33670.1"/>
    </source>
</evidence>
<keyword evidence="6" id="KW-1185">Reference proteome</keyword>
<name>A0A918VXT9_9FLAO</name>
<dbReference type="AlphaFoldDB" id="A0A918VXT9"/>
<dbReference type="Pfam" id="PF01887">
    <property type="entry name" value="SAM_HAT_N"/>
    <property type="match status" value="1"/>
</dbReference>
<dbReference type="InterPro" id="IPR023227">
    <property type="entry name" value="SAM_OH_AdoTrfase_C_sf"/>
</dbReference>
<dbReference type="InterPro" id="IPR023228">
    <property type="entry name" value="SAM_OH_AdoTrfase_N_sf"/>
</dbReference>
<dbReference type="Gene3D" id="3.40.50.10790">
    <property type="entry name" value="S-adenosyl-l-methionine hydroxide adenosyltransferase, N-terminal"/>
    <property type="match status" value="1"/>
</dbReference>
<dbReference type="InterPro" id="IPR002747">
    <property type="entry name" value="SAM_OH_AdoTrfase"/>
</dbReference>
<dbReference type="SUPFAM" id="SSF102522">
    <property type="entry name" value="Bacterial fluorinating enzyme, N-terminal domain"/>
    <property type="match status" value="1"/>
</dbReference>
<evidence type="ECO:0000259" key="4">
    <source>
        <dbReference type="Pfam" id="PF20257"/>
    </source>
</evidence>
<evidence type="ECO:0008006" key="7">
    <source>
        <dbReference type="Google" id="ProtNLM"/>
    </source>
</evidence>